<feature type="transmembrane region" description="Helical" evidence="1">
    <location>
        <begin position="343"/>
        <end position="363"/>
    </location>
</feature>
<organism evidence="3 4">
    <name type="scientific">Pseudodesulfovibrio portus</name>
    <dbReference type="NCBI Taxonomy" id="231439"/>
    <lineage>
        <taxon>Bacteria</taxon>
        <taxon>Pseudomonadati</taxon>
        <taxon>Thermodesulfobacteriota</taxon>
        <taxon>Desulfovibrionia</taxon>
        <taxon>Desulfovibrionales</taxon>
        <taxon>Desulfovibrionaceae</taxon>
    </lineage>
</organism>
<dbReference type="InterPro" id="IPR006675">
    <property type="entry name" value="HDIG_dom"/>
</dbReference>
<dbReference type="InterPro" id="IPR037522">
    <property type="entry name" value="HD_GYP_dom"/>
</dbReference>
<evidence type="ECO:0000313" key="4">
    <source>
        <dbReference type="Proteomes" id="UP001061361"/>
    </source>
</evidence>
<dbReference type="SUPFAM" id="SSF109604">
    <property type="entry name" value="HD-domain/PDEase-like"/>
    <property type="match status" value="1"/>
</dbReference>
<dbReference type="InterPro" id="IPR007890">
    <property type="entry name" value="CHASE2"/>
</dbReference>
<feature type="domain" description="HD-GYP" evidence="2">
    <location>
        <begin position="497"/>
        <end position="687"/>
    </location>
</feature>
<evidence type="ECO:0000313" key="3">
    <source>
        <dbReference type="EMBL" id="BDQ34376.1"/>
    </source>
</evidence>
<feature type="transmembrane region" description="Helical" evidence="1">
    <location>
        <begin position="313"/>
        <end position="337"/>
    </location>
</feature>
<evidence type="ECO:0000259" key="2">
    <source>
        <dbReference type="PROSITE" id="PS51832"/>
    </source>
</evidence>
<dbReference type="SMART" id="SM00471">
    <property type="entry name" value="HDc"/>
    <property type="match status" value="1"/>
</dbReference>
<keyword evidence="1" id="KW-1133">Transmembrane helix</keyword>
<accession>A0ABM8ASN7</accession>
<dbReference type="Pfam" id="PF13487">
    <property type="entry name" value="HD_5"/>
    <property type="match status" value="1"/>
</dbReference>
<sequence>MLVTLCLAVAGGSIGLLRPVAVERVERIALSLHNATLPTPGEQEQIVLVLAEEPTFHELGRWPWSRKHHAQLLGKLGLARAVLLDIVMPEASTPDADALLAAVVKAMGNVVAACHLANDPSGGEHLIYPYPALLDAAAKVGITNVNPDVDGYMRSIRPIWEIEGQALASFPMAALSLLADTPPSLHPADHGYALHVDGRQLPLDDFGNLWVQTGTDAVKRYEYRDVLNGVVPPETFRDKIVVVGVAASGASDFHLVADRFSAEEMPGAEFNAKALSSMLFGNPPARLSPLVSALLAVTLALAGGLLGTRRPALAYPGVVVAGTVFFLAVHALFVAQARWADSAWPLMAMAGTFLVVQGLRYFFLHQDWELQTFSLNKIVNMNPQTVGQFKEFDELLNSAWPDIADNSGVHLVNASATADELDEHFLGKTDEQLAVARPGPQGFKEGLALPVPHGDRGTRYVLLGWDRPVGMETLQPLAAVILSTAWYFSHMKEAADSKAMLFRTIRSVFRALDFRDPITGGHSNRVSSLALEIMAHMKLKDVKQVEDIYLGALVHDVGKIGIPDSMLQKEGKLTAEEFRFIKTHPEIGMEIMQSVGLPEETLRTMAEHHERFDGSGYPARLSGKEISLGGRITAVADVFDALTNDRPYRVGWPEKRACDYILGMRGVQFDPDVVDAFIDLKNQTGKS</sequence>
<protein>
    <recommendedName>
        <fullName evidence="2">HD-GYP domain-containing protein</fullName>
    </recommendedName>
</protein>
<keyword evidence="1" id="KW-0812">Transmembrane</keyword>
<dbReference type="InterPro" id="IPR003607">
    <property type="entry name" value="HD/PDEase_dom"/>
</dbReference>
<proteinExistence type="predicted"/>
<dbReference type="Proteomes" id="UP001061361">
    <property type="component" value="Chromosome"/>
</dbReference>
<dbReference type="NCBIfam" id="TIGR00277">
    <property type="entry name" value="HDIG"/>
    <property type="match status" value="1"/>
</dbReference>
<dbReference type="PANTHER" id="PTHR43155">
    <property type="entry name" value="CYCLIC DI-GMP PHOSPHODIESTERASE PA4108-RELATED"/>
    <property type="match status" value="1"/>
</dbReference>
<keyword evidence="1" id="KW-0472">Membrane</keyword>
<evidence type="ECO:0000256" key="1">
    <source>
        <dbReference type="SAM" id="Phobius"/>
    </source>
</evidence>
<reference evidence="3" key="1">
    <citation type="submission" date="2022-08" db="EMBL/GenBank/DDBJ databases">
        <title>Genome Sequence of the sulphate-reducing bacterium, Pseudodesulfovibrio portus JCM14722.</title>
        <authorList>
            <person name="Kondo R."/>
            <person name="Kataoka T."/>
        </authorList>
    </citation>
    <scope>NUCLEOTIDE SEQUENCE</scope>
    <source>
        <strain evidence="3">JCM 14722</strain>
    </source>
</reference>
<gene>
    <name evidence="3" type="ORF">JCM14722_19180</name>
</gene>
<dbReference type="PANTHER" id="PTHR43155:SF2">
    <property type="entry name" value="CYCLIC DI-GMP PHOSPHODIESTERASE PA4108"/>
    <property type="match status" value="1"/>
</dbReference>
<dbReference type="Gene3D" id="1.10.3210.10">
    <property type="entry name" value="Hypothetical protein af1432"/>
    <property type="match status" value="1"/>
</dbReference>
<dbReference type="Pfam" id="PF05226">
    <property type="entry name" value="CHASE2"/>
    <property type="match status" value="1"/>
</dbReference>
<dbReference type="EMBL" id="AP026708">
    <property type="protein sequence ID" value="BDQ34376.1"/>
    <property type="molecule type" value="Genomic_DNA"/>
</dbReference>
<name>A0ABM8ASN7_9BACT</name>
<keyword evidence="4" id="KW-1185">Reference proteome</keyword>
<dbReference type="SMART" id="SM01080">
    <property type="entry name" value="CHASE2"/>
    <property type="match status" value="1"/>
</dbReference>
<dbReference type="PROSITE" id="PS51832">
    <property type="entry name" value="HD_GYP"/>
    <property type="match status" value="1"/>
</dbReference>
<feature type="transmembrane region" description="Helical" evidence="1">
    <location>
        <begin position="287"/>
        <end position="306"/>
    </location>
</feature>
<dbReference type="CDD" id="cd00077">
    <property type="entry name" value="HDc"/>
    <property type="match status" value="1"/>
</dbReference>